<feature type="compositionally biased region" description="Basic and acidic residues" evidence="11">
    <location>
        <begin position="105"/>
        <end position="124"/>
    </location>
</feature>
<feature type="region of interest" description="Disordered" evidence="11">
    <location>
        <begin position="98"/>
        <end position="409"/>
    </location>
</feature>
<feature type="binding site" evidence="9">
    <location>
        <position position="416"/>
    </location>
    <ligand>
        <name>Zn(2+)</name>
        <dbReference type="ChEBI" id="CHEBI:29105"/>
        <label>1</label>
    </ligand>
</feature>
<dbReference type="CDD" id="cd15505">
    <property type="entry name" value="PHD_ING"/>
    <property type="match status" value="1"/>
</dbReference>
<protein>
    <recommendedName>
        <fullName evidence="12">PHD-type domain-containing protein</fullName>
    </recommendedName>
</protein>
<feature type="binding site" evidence="9">
    <location>
        <position position="427"/>
    </location>
    <ligand>
        <name>Zn(2+)</name>
        <dbReference type="ChEBI" id="CHEBI:29105"/>
        <label>2</label>
    </ligand>
</feature>
<dbReference type="SUPFAM" id="SSF57903">
    <property type="entry name" value="FYVE/PHD zinc finger"/>
    <property type="match status" value="1"/>
</dbReference>
<evidence type="ECO:0000256" key="11">
    <source>
        <dbReference type="SAM" id="MobiDB-lite"/>
    </source>
</evidence>
<feature type="site" description="Histone H3K4me3 binding" evidence="8">
    <location>
        <position position="428"/>
    </location>
</feature>
<feature type="site" description="Histone H3K4me3 binding" evidence="8">
    <location>
        <position position="424"/>
    </location>
</feature>
<feature type="binding site" evidence="9">
    <location>
        <position position="438"/>
    </location>
    <ligand>
        <name>Zn(2+)</name>
        <dbReference type="ChEBI" id="CHEBI:29105"/>
        <label>1</label>
    </ligand>
</feature>
<dbReference type="GO" id="GO:0006325">
    <property type="term" value="P:chromatin organization"/>
    <property type="evidence" value="ECO:0007669"/>
    <property type="project" value="UniProtKB-KW"/>
</dbReference>
<feature type="compositionally biased region" description="Pro residues" evidence="11">
    <location>
        <begin position="235"/>
        <end position="246"/>
    </location>
</feature>
<dbReference type="EMBL" id="JANPWZ010002970">
    <property type="protein sequence ID" value="KAJ3554950.1"/>
    <property type="molecule type" value="Genomic_DNA"/>
</dbReference>
<keyword evidence="5 9" id="KW-0862">Zinc</keyword>
<organism evidence="13 14">
    <name type="scientific">Xylaria arbuscula</name>
    <dbReference type="NCBI Taxonomy" id="114810"/>
    <lineage>
        <taxon>Eukaryota</taxon>
        <taxon>Fungi</taxon>
        <taxon>Dikarya</taxon>
        <taxon>Ascomycota</taxon>
        <taxon>Pezizomycotina</taxon>
        <taxon>Sordariomycetes</taxon>
        <taxon>Xylariomycetidae</taxon>
        <taxon>Xylariales</taxon>
        <taxon>Xylariaceae</taxon>
        <taxon>Xylaria</taxon>
    </lineage>
</organism>
<dbReference type="InterPro" id="IPR013083">
    <property type="entry name" value="Znf_RING/FYVE/PHD"/>
</dbReference>
<dbReference type="SMART" id="SM00249">
    <property type="entry name" value="PHD"/>
    <property type="match status" value="1"/>
</dbReference>
<feature type="binding site" evidence="9">
    <location>
        <position position="459"/>
    </location>
    <ligand>
        <name>Zn(2+)</name>
        <dbReference type="ChEBI" id="CHEBI:29105"/>
        <label>2</label>
    </ligand>
</feature>
<dbReference type="GO" id="GO:0033698">
    <property type="term" value="C:Rpd3L complex"/>
    <property type="evidence" value="ECO:0007669"/>
    <property type="project" value="TreeGrafter"/>
</dbReference>
<keyword evidence="7" id="KW-0539">Nucleus</keyword>
<keyword evidence="6" id="KW-0156">Chromatin regulator</keyword>
<dbReference type="InterPro" id="IPR019787">
    <property type="entry name" value="Znf_PHD-finger"/>
</dbReference>
<evidence type="ECO:0000256" key="2">
    <source>
        <dbReference type="ARBA" id="ARBA00010210"/>
    </source>
</evidence>
<dbReference type="PANTHER" id="PTHR10333:SF42">
    <property type="entry name" value="INHIBITOR OF GROWTH PROTEIN 5"/>
    <property type="match status" value="1"/>
</dbReference>
<feature type="binding site" evidence="9">
    <location>
        <position position="432"/>
    </location>
    <ligand>
        <name>Zn(2+)</name>
        <dbReference type="ChEBI" id="CHEBI:29105"/>
        <label>2</label>
    </ligand>
</feature>
<feature type="site" description="Histone H3K4me3 binding" evidence="8">
    <location>
        <position position="413"/>
    </location>
</feature>
<reference evidence="13" key="1">
    <citation type="submission" date="2022-07" db="EMBL/GenBank/DDBJ databases">
        <title>Genome Sequence of Xylaria arbuscula.</title>
        <authorList>
            <person name="Buettner E."/>
        </authorList>
    </citation>
    <scope>NUCLEOTIDE SEQUENCE</scope>
    <source>
        <strain evidence="13">VT107</strain>
    </source>
</reference>
<evidence type="ECO:0000256" key="8">
    <source>
        <dbReference type="PIRSR" id="PIRSR628651-50"/>
    </source>
</evidence>
<accession>A0A9W8THG4</accession>
<feature type="binding site" evidence="9">
    <location>
        <position position="414"/>
    </location>
    <ligand>
        <name>Zn(2+)</name>
        <dbReference type="ChEBI" id="CHEBI:29105"/>
        <label>1</label>
    </ligand>
</feature>
<evidence type="ECO:0000256" key="3">
    <source>
        <dbReference type="ARBA" id="ARBA00022723"/>
    </source>
</evidence>
<dbReference type="PRINTS" id="PR01217">
    <property type="entry name" value="PRICHEXTENSN"/>
</dbReference>
<dbReference type="GO" id="GO:0008270">
    <property type="term" value="F:zinc ion binding"/>
    <property type="evidence" value="ECO:0007669"/>
    <property type="project" value="UniProtKB-KW"/>
</dbReference>
<comment type="caution">
    <text evidence="13">The sequence shown here is derived from an EMBL/GenBank/DDBJ whole genome shotgun (WGS) entry which is preliminary data.</text>
</comment>
<feature type="compositionally biased region" description="Low complexity" evidence="11">
    <location>
        <begin position="223"/>
        <end position="234"/>
    </location>
</feature>
<dbReference type="GO" id="GO:0006355">
    <property type="term" value="P:regulation of DNA-templated transcription"/>
    <property type="evidence" value="ECO:0007669"/>
    <property type="project" value="TreeGrafter"/>
</dbReference>
<feature type="compositionally biased region" description="Low complexity" evidence="11">
    <location>
        <begin position="327"/>
        <end position="336"/>
    </location>
</feature>
<gene>
    <name evidence="13" type="ORF">NPX13_g10474</name>
</gene>
<dbReference type="PROSITE" id="PS50016">
    <property type="entry name" value="ZF_PHD_2"/>
    <property type="match status" value="1"/>
</dbReference>
<comment type="subcellular location">
    <subcellularLocation>
        <location evidence="1">Nucleus</location>
    </subcellularLocation>
</comment>
<evidence type="ECO:0000256" key="6">
    <source>
        <dbReference type="ARBA" id="ARBA00022853"/>
    </source>
</evidence>
<dbReference type="Proteomes" id="UP001148614">
    <property type="component" value="Unassembled WGS sequence"/>
</dbReference>
<dbReference type="VEuPathDB" id="FungiDB:F4678DRAFT_109766"/>
<dbReference type="GO" id="GO:0070210">
    <property type="term" value="C:Rpd3L-Expanded complex"/>
    <property type="evidence" value="ECO:0007669"/>
    <property type="project" value="TreeGrafter"/>
</dbReference>
<evidence type="ECO:0000256" key="7">
    <source>
        <dbReference type="ARBA" id="ARBA00023242"/>
    </source>
</evidence>
<feature type="compositionally biased region" description="Low complexity" evidence="11">
    <location>
        <begin position="353"/>
        <end position="372"/>
    </location>
</feature>
<comment type="similarity">
    <text evidence="2">Belongs to the ING family.</text>
</comment>
<dbReference type="PROSITE" id="PS01359">
    <property type="entry name" value="ZF_PHD_1"/>
    <property type="match status" value="1"/>
</dbReference>
<name>A0A9W8THG4_9PEZI</name>
<feature type="binding site" evidence="9">
    <location>
        <position position="456"/>
    </location>
    <ligand>
        <name>Zn(2+)</name>
        <dbReference type="ChEBI" id="CHEBI:29105"/>
        <label>2</label>
    </ligand>
</feature>
<evidence type="ECO:0000313" key="13">
    <source>
        <dbReference type="EMBL" id="KAJ3554950.1"/>
    </source>
</evidence>
<dbReference type="AlphaFoldDB" id="A0A9W8THG4"/>
<dbReference type="InterPro" id="IPR019786">
    <property type="entry name" value="Zinc_finger_PHD-type_CS"/>
</dbReference>
<evidence type="ECO:0000256" key="5">
    <source>
        <dbReference type="ARBA" id="ARBA00022833"/>
    </source>
</evidence>
<keyword evidence="3 9" id="KW-0479">Metal-binding</keyword>
<evidence type="ECO:0000256" key="10">
    <source>
        <dbReference type="PROSITE-ProRule" id="PRU00146"/>
    </source>
</evidence>
<keyword evidence="4 10" id="KW-0863">Zinc-finger</keyword>
<keyword evidence="14" id="KW-1185">Reference proteome</keyword>
<evidence type="ECO:0000313" key="14">
    <source>
        <dbReference type="Proteomes" id="UP001148614"/>
    </source>
</evidence>
<feature type="compositionally biased region" description="Basic and acidic residues" evidence="11">
    <location>
        <begin position="305"/>
        <end position="320"/>
    </location>
</feature>
<feature type="binding site" evidence="9">
    <location>
        <position position="441"/>
    </location>
    <ligand>
        <name>Zn(2+)</name>
        <dbReference type="ChEBI" id="CHEBI:29105"/>
        <label>1</label>
    </ligand>
</feature>
<dbReference type="InterPro" id="IPR011011">
    <property type="entry name" value="Znf_FYVE_PHD"/>
</dbReference>
<evidence type="ECO:0000256" key="4">
    <source>
        <dbReference type="ARBA" id="ARBA00022771"/>
    </source>
</evidence>
<sequence>MLIPLEEKLHVISTANEALSKHLSRINDVWPHLENEFSDEAKWGSTTHWAYPENRINRANQAERSRRDGAAVITAAAQQLQVEEAAARSDARKQALMAKKGLKNQHQDSDADDHENKQKGDPPKKTQGGGKSRKTVESTTPVGLGITTGAAANGNPPSKRRKVENNTKAVNGGQPMERAMSSVYGSTAPKPKNPSPRATPAPEPTKKRKALPTANGISKKSKTAAVSAAVVSPSIPSPPTPQPNPGDKPTARGSPAPPVNAPRPASGPRTSVEPKIVKESTTVIKTEPTKEDANARPPSALNGLAKKDNPPKPDDAEAKQEPPPNHTPTATTVVTTKSGRASKPSTPALGSFPDAAPAPRSRSSRNTSTATAKRSHKKGASLHAIPTRVVDEDTNSSGHGDDEGEPDADEPLYCYCNGVSYGEMVACDAEDCPREWFHLDCVGLKAAPPSNMKWYCDNCKDRLKTGKKSPRKVK</sequence>
<feature type="compositionally biased region" description="Pro residues" evidence="11">
    <location>
        <begin position="191"/>
        <end position="203"/>
    </location>
</feature>
<feature type="site" description="Histone H3K4me3 binding" evidence="8">
    <location>
        <position position="436"/>
    </location>
</feature>
<dbReference type="PANTHER" id="PTHR10333">
    <property type="entry name" value="INHIBITOR OF GROWTH PROTEIN"/>
    <property type="match status" value="1"/>
</dbReference>
<evidence type="ECO:0000256" key="9">
    <source>
        <dbReference type="PIRSR" id="PIRSR628651-51"/>
    </source>
</evidence>
<evidence type="ECO:0000259" key="12">
    <source>
        <dbReference type="PROSITE" id="PS50016"/>
    </source>
</evidence>
<feature type="domain" description="PHD-type" evidence="12">
    <location>
        <begin position="411"/>
        <end position="462"/>
    </location>
</feature>
<dbReference type="InterPro" id="IPR001965">
    <property type="entry name" value="Znf_PHD"/>
</dbReference>
<proteinExistence type="inferred from homology"/>
<dbReference type="InterPro" id="IPR028651">
    <property type="entry name" value="ING_fam"/>
</dbReference>
<dbReference type="Gene3D" id="3.30.40.10">
    <property type="entry name" value="Zinc/RING finger domain, C3HC4 (zinc finger)"/>
    <property type="match status" value="1"/>
</dbReference>
<evidence type="ECO:0000256" key="1">
    <source>
        <dbReference type="ARBA" id="ARBA00004123"/>
    </source>
</evidence>